<reference evidence="9" key="1">
    <citation type="submission" date="2022-11" db="UniProtKB">
        <authorList>
            <consortium name="WormBaseParasite"/>
        </authorList>
    </citation>
    <scope>IDENTIFICATION</scope>
</reference>
<evidence type="ECO:0000313" key="9">
    <source>
        <dbReference type="WBParaSite" id="sdigi.contig2.g255.t1"/>
    </source>
</evidence>
<evidence type="ECO:0000256" key="6">
    <source>
        <dbReference type="ARBA" id="ARBA00069940"/>
    </source>
</evidence>
<organism evidence="8 9">
    <name type="scientific">Setaria digitata</name>
    <dbReference type="NCBI Taxonomy" id="48799"/>
    <lineage>
        <taxon>Eukaryota</taxon>
        <taxon>Metazoa</taxon>
        <taxon>Ecdysozoa</taxon>
        <taxon>Nematoda</taxon>
        <taxon>Chromadorea</taxon>
        <taxon>Rhabditida</taxon>
        <taxon>Spirurina</taxon>
        <taxon>Spiruromorpha</taxon>
        <taxon>Filarioidea</taxon>
        <taxon>Setariidae</taxon>
        <taxon>Setaria</taxon>
    </lineage>
</organism>
<dbReference type="Proteomes" id="UP000887581">
    <property type="component" value="Unplaced"/>
</dbReference>
<proteinExistence type="inferred from homology"/>
<dbReference type="GO" id="GO:0006567">
    <property type="term" value="P:L-threonine catabolic process"/>
    <property type="evidence" value="ECO:0007669"/>
    <property type="project" value="TreeGrafter"/>
</dbReference>
<dbReference type="FunFam" id="3.40.50.720:FF:000077">
    <property type="entry name" value="L-threonine 3-dehydrogenase, mitochondrial"/>
    <property type="match status" value="1"/>
</dbReference>
<comment type="pathway">
    <text evidence="4">Amino-acid degradation; L-threonine degradation via oxydo-reductase pathway; glycine from L-threonine: step 1/2.</text>
</comment>
<evidence type="ECO:0000256" key="5">
    <source>
        <dbReference type="ARBA" id="ARBA00066604"/>
    </source>
</evidence>
<protein>
    <recommendedName>
        <fullName evidence="6">L-threonine 3-dehydrogenase, mitochondrial</fullName>
        <ecNumber evidence="5">1.1.1.103</ecNumber>
    </recommendedName>
</protein>
<comment type="function">
    <text evidence="3">Catalyzes the NAD(+)-dependent oxidation of L-threonine to 2-amino-3-ketobutyrate, mediating L-threonine catabolism.</text>
</comment>
<comment type="catalytic activity">
    <reaction evidence="2">
        <text>L-threonine + NAD(+) = (2S)-2-amino-3-oxobutanoate + NADH + H(+)</text>
        <dbReference type="Rhea" id="RHEA:13161"/>
        <dbReference type="ChEBI" id="CHEBI:15378"/>
        <dbReference type="ChEBI" id="CHEBI:57540"/>
        <dbReference type="ChEBI" id="CHEBI:57926"/>
        <dbReference type="ChEBI" id="CHEBI:57945"/>
        <dbReference type="ChEBI" id="CHEBI:78948"/>
        <dbReference type="EC" id="1.1.1.103"/>
    </reaction>
</comment>
<dbReference type="AlphaFoldDB" id="A0A915PIW1"/>
<evidence type="ECO:0000256" key="3">
    <source>
        <dbReference type="ARBA" id="ARBA00059023"/>
    </source>
</evidence>
<feature type="domain" description="NAD-dependent epimerase/dehydratase" evidence="7">
    <location>
        <begin position="59"/>
        <end position="351"/>
    </location>
</feature>
<dbReference type="InterPro" id="IPR001509">
    <property type="entry name" value="Epimerase_deHydtase"/>
</dbReference>
<dbReference type="InterPro" id="IPR036291">
    <property type="entry name" value="NAD(P)-bd_dom_sf"/>
</dbReference>
<evidence type="ECO:0000259" key="7">
    <source>
        <dbReference type="Pfam" id="PF01370"/>
    </source>
</evidence>
<accession>A0A915PIW1</accession>
<keyword evidence="8" id="KW-1185">Reference proteome</keyword>
<sequence>MARIGNLARLSRRWRQWIEPWQQCREYTTTAHLYNGKSEPRDSHLKFTDLVSTTGPKKILITGVSGQLGGGLATTLGLITAIRQLLFLARKIYGEHMVIKTDIVKPRKEKKFENTVGPVLYENIKLPELKIKKKSWNAKRKGQSCNEPECMNTHCMLAEHFYYLDILNQSAVSQMVVDHNIDTIIHFSALLSAVGEANVPLALKVNVEGVQNILEVAKRYKTQIFIPSSIGAFGPTTPLDHTPDLCIQRPRTIYGVTKVYAELLGEYYNERFGVDFRSLRFPGIISATQPGGGTTDYAVQIFYDALTYGKHKCYLRPDSRLPMMYDTDCTASIIFYLTAPAEKLTRRTYNVTSYSFTPEEIATAIRRVLPNFQIDYEVCPIRQKIADSWPKSLDDTCAKRDWGWQPFYDLEATVNVMLELVRCQLVLEGKTV</sequence>
<evidence type="ECO:0000256" key="2">
    <source>
        <dbReference type="ARBA" id="ARBA00050613"/>
    </source>
</evidence>
<dbReference type="PANTHER" id="PTHR42687">
    <property type="entry name" value="L-THREONINE 3-DEHYDROGENASE"/>
    <property type="match status" value="1"/>
</dbReference>
<evidence type="ECO:0000256" key="1">
    <source>
        <dbReference type="ARBA" id="ARBA00007637"/>
    </source>
</evidence>
<evidence type="ECO:0000313" key="8">
    <source>
        <dbReference type="Proteomes" id="UP000887581"/>
    </source>
</evidence>
<dbReference type="Pfam" id="PF01370">
    <property type="entry name" value="Epimerase"/>
    <property type="match status" value="1"/>
</dbReference>
<comment type="similarity">
    <text evidence="1">Belongs to the NAD(P)-dependent epimerase/dehydratase family.</text>
</comment>
<evidence type="ECO:0000256" key="4">
    <source>
        <dbReference type="ARBA" id="ARBA00060557"/>
    </source>
</evidence>
<dbReference type="InterPro" id="IPR051225">
    <property type="entry name" value="NAD(P)_epim/dehydratase"/>
</dbReference>
<dbReference type="WBParaSite" id="sdigi.contig2.g255.t1">
    <property type="protein sequence ID" value="sdigi.contig2.g255.t1"/>
    <property type="gene ID" value="sdigi.contig2.g255"/>
</dbReference>
<dbReference type="PANTHER" id="PTHR42687:SF1">
    <property type="entry name" value="L-THREONINE 3-DEHYDROGENASE, MITOCHONDRIAL"/>
    <property type="match status" value="1"/>
</dbReference>
<dbReference type="SUPFAM" id="SSF51735">
    <property type="entry name" value="NAD(P)-binding Rossmann-fold domains"/>
    <property type="match status" value="1"/>
</dbReference>
<dbReference type="EC" id="1.1.1.103" evidence="5"/>
<dbReference type="Gene3D" id="3.40.50.720">
    <property type="entry name" value="NAD(P)-binding Rossmann-like Domain"/>
    <property type="match status" value="1"/>
</dbReference>
<dbReference type="GO" id="GO:0008743">
    <property type="term" value="F:L-threonine 3-dehydrogenase activity"/>
    <property type="evidence" value="ECO:0007669"/>
    <property type="project" value="UniProtKB-EC"/>
</dbReference>
<name>A0A915PIW1_9BILA</name>